<keyword evidence="4" id="KW-1185">Reference proteome</keyword>
<dbReference type="InterPro" id="IPR007210">
    <property type="entry name" value="ABC_Gly_betaine_transp_sub-bd"/>
</dbReference>
<sequence>MTLSRPTRPTGLTSLTRPGSSVSTTRRRALGALGLSACGLALTACSSRDPFAQDGQETSGALVVGSQQYYSNEIIAELYAQVLEEAGFEVERQFRIGQREVYLPELVSGAIDVIPEYEGNLLQFYDADSGARDAASVQAALLTVLPEGLTVLDPAQATDQDSYTVTRALAQEHSLSSIADLTALGRTVVVAANSEFATRPYGPEGLKSVYGVDARVEPVEDSGGPLTLKALLDGQADAADIYTADPAIEDNDLVVLEDPEGLILPQRVTPLVVSSLATGAARAIDSVSAVLTTDELRALGARSTGEQLDAATIATDWLRAQGLVA</sequence>
<dbReference type="Gene3D" id="3.40.190.120">
    <property type="entry name" value="Osmoprotection protein (prox), domain 2"/>
    <property type="match status" value="1"/>
</dbReference>
<feature type="region of interest" description="Disordered" evidence="1">
    <location>
        <begin position="1"/>
        <end position="23"/>
    </location>
</feature>
<dbReference type="GO" id="GO:0022857">
    <property type="term" value="F:transmembrane transporter activity"/>
    <property type="evidence" value="ECO:0007669"/>
    <property type="project" value="InterPro"/>
</dbReference>
<dbReference type="AlphaFoldDB" id="A0A3S4V6G8"/>
<dbReference type="Proteomes" id="UP000266895">
    <property type="component" value="Chromosome"/>
</dbReference>
<dbReference type="OrthoDB" id="9781705at2"/>
<name>A0A3S4V6G8_9ACTO</name>
<evidence type="ECO:0000313" key="4">
    <source>
        <dbReference type="Proteomes" id="UP000266895"/>
    </source>
</evidence>
<dbReference type="SUPFAM" id="SSF53850">
    <property type="entry name" value="Periplasmic binding protein-like II"/>
    <property type="match status" value="1"/>
</dbReference>
<dbReference type="InterPro" id="IPR006311">
    <property type="entry name" value="TAT_signal"/>
</dbReference>
<evidence type="ECO:0000259" key="2">
    <source>
        <dbReference type="Pfam" id="PF04069"/>
    </source>
</evidence>
<dbReference type="CDD" id="cd13606">
    <property type="entry name" value="PBP2_ProX_like"/>
    <property type="match status" value="1"/>
</dbReference>
<dbReference type="PROSITE" id="PS51318">
    <property type="entry name" value="TAT"/>
    <property type="match status" value="1"/>
</dbReference>
<dbReference type="Gene3D" id="3.40.190.10">
    <property type="entry name" value="Periplasmic binding protein-like II"/>
    <property type="match status" value="1"/>
</dbReference>
<reference evidence="3 4" key="1">
    <citation type="submission" date="2018-12" db="EMBL/GenBank/DDBJ databases">
        <authorList>
            <consortium name="Pathogen Informatics"/>
        </authorList>
    </citation>
    <scope>NUCLEOTIDE SEQUENCE [LARGE SCALE GENOMIC DNA]</scope>
    <source>
        <strain evidence="3 4">NCTC11636</strain>
    </source>
</reference>
<evidence type="ECO:0000256" key="1">
    <source>
        <dbReference type="SAM" id="MobiDB-lite"/>
    </source>
</evidence>
<dbReference type="Pfam" id="PF04069">
    <property type="entry name" value="OpuAC"/>
    <property type="match status" value="1"/>
</dbReference>
<accession>A0A3S4V6G8</accession>
<dbReference type="EMBL" id="LR134350">
    <property type="protein sequence ID" value="VEG30104.1"/>
    <property type="molecule type" value="Genomic_DNA"/>
</dbReference>
<dbReference type="GO" id="GO:0043190">
    <property type="term" value="C:ATP-binding cassette (ABC) transporter complex"/>
    <property type="evidence" value="ECO:0007669"/>
    <property type="project" value="InterPro"/>
</dbReference>
<feature type="domain" description="ABC-type glycine betaine transport system substrate-binding" evidence="2">
    <location>
        <begin position="62"/>
        <end position="319"/>
    </location>
</feature>
<dbReference type="KEGG" id="ahw:NCTC11636_02580"/>
<protein>
    <submittedName>
        <fullName evidence="3">Substrate binding domain of ABC-type glycine betaine transport system</fullName>
    </submittedName>
</protein>
<gene>
    <name evidence="3" type="ORF">NCTC11636_02580</name>
</gene>
<proteinExistence type="predicted"/>
<evidence type="ECO:0000313" key="3">
    <source>
        <dbReference type="EMBL" id="VEG30104.1"/>
    </source>
</evidence>
<organism evidence="3 4">
    <name type="scientific">Actinomyces howellii</name>
    <dbReference type="NCBI Taxonomy" id="52771"/>
    <lineage>
        <taxon>Bacteria</taxon>
        <taxon>Bacillati</taxon>
        <taxon>Actinomycetota</taxon>
        <taxon>Actinomycetes</taxon>
        <taxon>Actinomycetales</taxon>
        <taxon>Actinomycetaceae</taxon>
        <taxon>Actinomyces</taxon>
    </lineage>
</organism>